<reference evidence="3" key="1">
    <citation type="journal article" date="2014" name="Microb. Cell Fact.">
        <title>Exploiting Issatchenkia orientalis SD108 for succinic acid production.</title>
        <authorList>
            <person name="Xiao H."/>
            <person name="Shao Z."/>
            <person name="Jiang Y."/>
            <person name="Dole S."/>
            <person name="Zhao H."/>
        </authorList>
    </citation>
    <scope>NUCLEOTIDE SEQUENCE [LARGE SCALE GENOMIC DNA]</scope>
    <source>
        <strain evidence="3">SD108</strain>
    </source>
</reference>
<dbReference type="AlphaFoldDB" id="A0A099NKQ3"/>
<evidence type="ECO:0000256" key="1">
    <source>
        <dbReference type="SAM" id="MobiDB-lite"/>
    </source>
</evidence>
<dbReference type="EMBL" id="JQFK01002194">
    <property type="protein sequence ID" value="KGK32492.1"/>
    <property type="molecule type" value="Genomic_DNA"/>
</dbReference>
<feature type="region of interest" description="Disordered" evidence="1">
    <location>
        <begin position="27"/>
        <end position="58"/>
    </location>
</feature>
<feature type="non-terminal residue" evidence="2">
    <location>
        <position position="83"/>
    </location>
</feature>
<dbReference type="Proteomes" id="UP000029867">
    <property type="component" value="Unassembled WGS sequence"/>
</dbReference>
<evidence type="ECO:0000313" key="2">
    <source>
        <dbReference type="EMBL" id="KGK32492.1"/>
    </source>
</evidence>
<proteinExistence type="predicted"/>
<protein>
    <submittedName>
        <fullName evidence="2">Uncharacterized protein</fullName>
    </submittedName>
</protein>
<dbReference type="VEuPathDB" id="FungiDB:C5L36_0A08360"/>
<dbReference type="HOGENOM" id="CLU_194175_0_0_1"/>
<organism evidence="2 3">
    <name type="scientific">Pichia kudriavzevii</name>
    <name type="common">Yeast</name>
    <name type="synonym">Issatchenkia orientalis</name>
    <dbReference type="NCBI Taxonomy" id="4909"/>
    <lineage>
        <taxon>Eukaryota</taxon>
        <taxon>Fungi</taxon>
        <taxon>Dikarya</taxon>
        <taxon>Ascomycota</taxon>
        <taxon>Saccharomycotina</taxon>
        <taxon>Pichiomycetes</taxon>
        <taxon>Pichiales</taxon>
        <taxon>Pichiaceae</taxon>
        <taxon>Pichia</taxon>
    </lineage>
</organism>
<sequence>MNKEEEVKAQQNTLMKQLMVRLKEKKTFDSKKASQDPAGNRPAVLKNCDEDSSSRESIGNFNLNDIEKEDLALKDIETAVEAS</sequence>
<name>A0A099NKQ3_PICKU</name>
<comment type="caution">
    <text evidence="2">The sequence shown here is derived from an EMBL/GenBank/DDBJ whole genome shotgun (WGS) entry which is preliminary data.</text>
</comment>
<evidence type="ECO:0000313" key="3">
    <source>
        <dbReference type="Proteomes" id="UP000029867"/>
    </source>
</evidence>
<accession>A0A099NKQ3</accession>
<gene>
    <name evidence="2" type="ORF">JL09_g6901</name>
</gene>